<accession>A0ABR4KIF2</accession>
<dbReference type="Pfam" id="PF01370">
    <property type="entry name" value="Epimerase"/>
    <property type="match status" value="1"/>
</dbReference>
<evidence type="ECO:0000313" key="5">
    <source>
        <dbReference type="Proteomes" id="UP001610446"/>
    </source>
</evidence>
<sequence length="326" mass="35096">MSTVLLTGATGFIGAQVALRTLEAGHAIRFVVRREEQTTKLRTLFSKHADKLSFVVIPDITVSGSFDAAVQGVEYIIHVASPLASAGGDLLKPAVQGTISVLESALKAPSVKRVVVTASVASLSSLERPADGSVLREDNKVDFTIPSSETLATLPPFTQYHASKLASYKAVLDFQAAQTPAFEIVTIHPVFVFGRSLLQETADELAGTNGLLFQALMTETNTAAHFSGVHVDDVAVAHVRALTVGTVKKNAVQAYLLAAPKRSWKEVYDYVKREFPALPIKLVPVDQTSYEVDAGKARRELGIEFRGMEVQVGEVVRQQLELRGAA</sequence>
<protein>
    <recommendedName>
        <fullName evidence="3">NAD-dependent epimerase/dehydratase domain-containing protein</fullName>
    </recommendedName>
</protein>
<keyword evidence="5" id="KW-1185">Reference proteome</keyword>
<dbReference type="PANTHER" id="PTHR10366">
    <property type="entry name" value="NAD DEPENDENT EPIMERASE/DEHYDRATASE"/>
    <property type="match status" value="1"/>
</dbReference>
<dbReference type="InterPro" id="IPR050425">
    <property type="entry name" value="NAD(P)_dehydrat-like"/>
</dbReference>
<name>A0ABR4KIF2_9EURO</name>
<comment type="similarity">
    <text evidence="2">Belongs to the NAD(P)-dependent epimerase/dehydratase family. Dihydroflavonol-4-reductase subfamily.</text>
</comment>
<dbReference type="Proteomes" id="UP001610446">
    <property type="component" value="Unassembled WGS sequence"/>
</dbReference>
<evidence type="ECO:0000256" key="1">
    <source>
        <dbReference type="ARBA" id="ARBA00023002"/>
    </source>
</evidence>
<comment type="caution">
    <text evidence="4">The sequence shown here is derived from an EMBL/GenBank/DDBJ whole genome shotgun (WGS) entry which is preliminary data.</text>
</comment>
<dbReference type="SUPFAM" id="SSF51735">
    <property type="entry name" value="NAD(P)-binding Rossmann-fold domains"/>
    <property type="match status" value="1"/>
</dbReference>
<dbReference type="EMBL" id="JBFXLU010000026">
    <property type="protein sequence ID" value="KAL2852050.1"/>
    <property type="molecule type" value="Genomic_DNA"/>
</dbReference>
<reference evidence="4 5" key="1">
    <citation type="submission" date="2024-07" db="EMBL/GenBank/DDBJ databases">
        <title>Section-level genome sequencing and comparative genomics of Aspergillus sections Usti and Cavernicolus.</title>
        <authorList>
            <consortium name="Lawrence Berkeley National Laboratory"/>
            <person name="Nybo J.L."/>
            <person name="Vesth T.C."/>
            <person name="Theobald S."/>
            <person name="Frisvad J.C."/>
            <person name="Larsen T.O."/>
            <person name="Kjaerboelling I."/>
            <person name="Rothschild-Mancinelli K."/>
            <person name="Lyhne E.K."/>
            <person name="Kogle M.E."/>
            <person name="Barry K."/>
            <person name="Clum A."/>
            <person name="Na H."/>
            <person name="Ledsgaard L."/>
            <person name="Lin J."/>
            <person name="Lipzen A."/>
            <person name="Kuo A."/>
            <person name="Riley R."/>
            <person name="Mondo S."/>
            <person name="Labutti K."/>
            <person name="Haridas S."/>
            <person name="Pangalinan J."/>
            <person name="Salamov A.A."/>
            <person name="Simmons B.A."/>
            <person name="Magnuson J.K."/>
            <person name="Chen J."/>
            <person name="Drula E."/>
            <person name="Henrissat B."/>
            <person name="Wiebenga A."/>
            <person name="Lubbers R.J."/>
            <person name="Gomes A.C."/>
            <person name="Makela M.R."/>
            <person name="Stajich J."/>
            <person name="Grigoriev I.V."/>
            <person name="Mortensen U.H."/>
            <person name="De Vries R.P."/>
            <person name="Baker S.E."/>
            <person name="Andersen M.R."/>
        </authorList>
    </citation>
    <scope>NUCLEOTIDE SEQUENCE [LARGE SCALE GENOMIC DNA]</scope>
    <source>
        <strain evidence="4 5">CBS 123904</strain>
    </source>
</reference>
<evidence type="ECO:0000256" key="2">
    <source>
        <dbReference type="ARBA" id="ARBA00023445"/>
    </source>
</evidence>
<proteinExistence type="inferred from homology"/>
<dbReference type="InterPro" id="IPR001509">
    <property type="entry name" value="Epimerase_deHydtase"/>
</dbReference>
<gene>
    <name evidence="4" type="ORF">BJY01DRAFT_100379</name>
</gene>
<evidence type="ECO:0000259" key="3">
    <source>
        <dbReference type="Pfam" id="PF01370"/>
    </source>
</evidence>
<dbReference type="Gene3D" id="3.40.50.720">
    <property type="entry name" value="NAD(P)-binding Rossmann-like Domain"/>
    <property type="match status" value="1"/>
</dbReference>
<dbReference type="PANTHER" id="PTHR10366:SF812">
    <property type="entry name" value="VPS9 DOMAIN-CONTAINING PROTEIN"/>
    <property type="match status" value="1"/>
</dbReference>
<organism evidence="4 5">
    <name type="scientific">Aspergillus pseudoustus</name>
    <dbReference type="NCBI Taxonomy" id="1810923"/>
    <lineage>
        <taxon>Eukaryota</taxon>
        <taxon>Fungi</taxon>
        <taxon>Dikarya</taxon>
        <taxon>Ascomycota</taxon>
        <taxon>Pezizomycotina</taxon>
        <taxon>Eurotiomycetes</taxon>
        <taxon>Eurotiomycetidae</taxon>
        <taxon>Eurotiales</taxon>
        <taxon>Aspergillaceae</taxon>
        <taxon>Aspergillus</taxon>
        <taxon>Aspergillus subgen. Nidulantes</taxon>
    </lineage>
</organism>
<evidence type="ECO:0000313" key="4">
    <source>
        <dbReference type="EMBL" id="KAL2852050.1"/>
    </source>
</evidence>
<keyword evidence="1" id="KW-0560">Oxidoreductase</keyword>
<dbReference type="InterPro" id="IPR036291">
    <property type="entry name" value="NAD(P)-bd_dom_sf"/>
</dbReference>
<feature type="domain" description="NAD-dependent epimerase/dehydratase" evidence="3">
    <location>
        <begin position="4"/>
        <end position="244"/>
    </location>
</feature>